<evidence type="ECO:0000259" key="1">
    <source>
        <dbReference type="Pfam" id="PF08874"/>
    </source>
</evidence>
<organism evidence="3 4">
    <name type="scientific">Rossellomorea vietnamensis</name>
    <dbReference type="NCBI Taxonomy" id="218284"/>
    <lineage>
        <taxon>Bacteria</taxon>
        <taxon>Bacillati</taxon>
        <taxon>Bacillota</taxon>
        <taxon>Bacilli</taxon>
        <taxon>Bacillales</taxon>
        <taxon>Bacillaceae</taxon>
        <taxon>Rossellomorea</taxon>
    </lineage>
</organism>
<dbReference type="RefSeq" id="WP_148947721.1">
    <property type="nucleotide sequence ID" value="NZ_VTEH01000013.1"/>
</dbReference>
<sequence length="346" mass="40314">MIDEFKRILKSTTEEEAKSLLLQTLYGIHMNKEVTEYTDSDLASDVKRSYNDFLQYKRKQATEQRHDYKSYHIVFGDSPAGSLKQALKKLKLNEEERVISFSDLFSIGPLTRLEEAEGVLARREWFENHIIVDDDFSSDYLYTFNKTIKEIREIPSNAVISIWAGENAHEQAGLRLVMRLLNGRSNDIQLINSTELHRNLFNTSEIQYQLLHTGEISPEQLITMYKKGQNTQPLTPEERGSLEKEYTELSSTNEVLRIWQGDSIKSVEEGYFDDLIIQTARRLFAKRGSDEFMKSARLIGELIGHLNQYVGDQFFEYRVRHLILNGVFEIKGVPKAMRFYSIRFKK</sequence>
<feature type="domain" description="DUF3658" evidence="2">
    <location>
        <begin position="230"/>
        <end position="340"/>
    </location>
</feature>
<evidence type="ECO:0000313" key="3">
    <source>
        <dbReference type="EMBL" id="TYR74235.1"/>
    </source>
</evidence>
<evidence type="ECO:0000259" key="2">
    <source>
        <dbReference type="Pfam" id="PF12395"/>
    </source>
</evidence>
<dbReference type="AlphaFoldDB" id="A0A5D4KC54"/>
<comment type="caution">
    <text evidence="3">The sequence shown here is derived from an EMBL/GenBank/DDBJ whole genome shotgun (WGS) entry which is preliminary data.</text>
</comment>
<dbReference type="InterPro" id="IPR014973">
    <property type="entry name" value="DUF1835"/>
</dbReference>
<protein>
    <submittedName>
        <fullName evidence="3">DUF1835 domain-containing protein</fullName>
    </submittedName>
</protein>
<dbReference type="Pfam" id="PF12395">
    <property type="entry name" value="DUF3658"/>
    <property type="match status" value="1"/>
</dbReference>
<evidence type="ECO:0000313" key="4">
    <source>
        <dbReference type="Proteomes" id="UP000323317"/>
    </source>
</evidence>
<proteinExistence type="predicted"/>
<dbReference type="EMBL" id="VTEH01000013">
    <property type="protein sequence ID" value="TYR74235.1"/>
    <property type="molecule type" value="Genomic_DNA"/>
</dbReference>
<gene>
    <name evidence="3" type="ORF">FZC79_15595</name>
</gene>
<accession>A0A5D4KC54</accession>
<feature type="domain" description="DUF1835" evidence="1">
    <location>
        <begin position="72"/>
        <end position="192"/>
    </location>
</feature>
<dbReference type="Proteomes" id="UP000323317">
    <property type="component" value="Unassembled WGS sequence"/>
</dbReference>
<name>A0A5D4KC54_9BACI</name>
<reference evidence="3 4" key="1">
    <citation type="submission" date="2019-08" db="EMBL/GenBank/DDBJ databases">
        <title>Bacillus genomes from the desert of Cuatro Cienegas, Coahuila.</title>
        <authorList>
            <person name="Olmedo-Alvarez G."/>
        </authorList>
    </citation>
    <scope>NUCLEOTIDE SEQUENCE [LARGE SCALE GENOMIC DNA]</scope>
    <source>
        <strain evidence="3 4">CH40_1T</strain>
    </source>
</reference>
<dbReference type="InterPro" id="IPR022123">
    <property type="entry name" value="DUF3658"/>
</dbReference>
<dbReference type="Pfam" id="PF08874">
    <property type="entry name" value="DUF1835"/>
    <property type="match status" value="1"/>
</dbReference>